<accession>A0A4Y4G8M6</accession>
<protein>
    <submittedName>
        <fullName evidence="1">XcbB/CpsF family capsular polysaccharide biosynthesis protein</fullName>
    </submittedName>
</protein>
<keyword evidence="3" id="KW-1185">Reference proteome</keyword>
<reference evidence="1 4" key="2">
    <citation type="submission" date="2020-04" db="EMBL/GenBank/DDBJ databases">
        <title>MicrobeNet Type strains.</title>
        <authorList>
            <person name="Nicholson A.C."/>
        </authorList>
    </citation>
    <scope>NUCLEOTIDE SEQUENCE [LARGE SCALE GENOMIC DNA]</scope>
    <source>
        <strain evidence="1 4">CCUG 33494</strain>
    </source>
</reference>
<dbReference type="Proteomes" id="UP000585749">
    <property type="component" value="Unassembled WGS sequence"/>
</dbReference>
<dbReference type="InterPro" id="IPR029058">
    <property type="entry name" value="AB_hydrolase_fold"/>
</dbReference>
<proteinExistence type="predicted"/>
<gene>
    <name evidence="2" type="ORF">GA0061075_11826</name>
    <name evidence="1" type="ORF">HF960_08555</name>
</gene>
<evidence type="ECO:0000313" key="3">
    <source>
        <dbReference type="Proteomes" id="UP000182448"/>
    </source>
</evidence>
<dbReference type="SUPFAM" id="SSF53474">
    <property type="entry name" value="alpha/beta-Hydrolases"/>
    <property type="match status" value="1"/>
</dbReference>
<comment type="caution">
    <text evidence="1">The sequence shown here is derived from an EMBL/GenBank/DDBJ whole genome shotgun (WGS) entry which is preliminary data.</text>
</comment>
<reference evidence="2 3" key="1">
    <citation type="submission" date="2016-08" db="EMBL/GenBank/DDBJ databases">
        <authorList>
            <person name="Varghese N."/>
            <person name="Submissions Spin"/>
        </authorList>
    </citation>
    <scope>NUCLEOTIDE SEQUENCE [LARGE SCALE GENOMIC DNA]</scope>
    <source>
        <strain evidence="2 3">R-53116</strain>
    </source>
</reference>
<evidence type="ECO:0000313" key="4">
    <source>
        <dbReference type="Proteomes" id="UP000585749"/>
    </source>
</evidence>
<dbReference type="AlphaFoldDB" id="A0A4Y4G8M6"/>
<sequence>MINVLVAGSQATQFIFDDSVNMYFHNENLDITTFSGQFFIENYQKLIELIGANDIDILVFDLLFDVVKSKFKNENFENQLKKFFSDLFTVKKGLKIIYNSPRYVNRVIVDENWNDKSHAGTEFLDLKIQANRNKDLDQLEEYIVNHFDNVDLMYFDKNCSALEFNKKKGFADLYFNQAYYLYQSIQFEKISKKFFREFPLYIKFNCFDEIERYFEHSDNKLKDPNTIILLENVDGAALAYQTTSGKKQIILRKLLQMDYIIDGSFGRTKRLIHRSNFYRSNMKKLHNIWYTEEINKKRLSGSNKPKRILFYFTPMSAPKWATDNFAEQALPDRFKSLSRSLVKDTLLIRIADVNLTRGSYFMSSVNYPEYEKNIVNFIYAKIKEYNVLKENVVFYGFSRGGLGSLYYGKLLDFQVVSIDPVVDASYFLNNKNDPHFLEGTRKISFVDELNSLDDSKQKYSKIVLSNSGTVNQIFENSVEPLNEGSTLKKINLEDTNIRWHGQLANQTVPESLTLINQLLDSRFKLN</sequence>
<dbReference type="NCBIfam" id="NF033892">
    <property type="entry name" value="XcbB_CpsF_sero"/>
    <property type="match status" value="1"/>
</dbReference>
<dbReference type="EMBL" id="FMAW01000018">
    <property type="protein sequence ID" value="SCC12210.1"/>
    <property type="molecule type" value="Genomic_DNA"/>
</dbReference>
<dbReference type="Proteomes" id="UP000182448">
    <property type="component" value="Unassembled WGS sequence"/>
</dbReference>
<evidence type="ECO:0000313" key="2">
    <source>
        <dbReference type="EMBL" id="SCC12210.1"/>
    </source>
</evidence>
<dbReference type="GO" id="GO:0015031">
    <property type="term" value="P:protein transport"/>
    <property type="evidence" value="ECO:0007669"/>
    <property type="project" value="InterPro"/>
</dbReference>
<dbReference type="EMBL" id="JAAXPM010000017">
    <property type="protein sequence ID" value="NKY67691.1"/>
    <property type="molecule type" value="Genomic_DNA"/>
</dbReference>
<evidence type="ECO:0000313" key="1">
    <source>
        <dbReference type="EMBL" id="NKY67691.1"/>
    </source>
</evidence>
<dbReference type="OrthoDB" id="2359060at2"/>
<organism evidence="1 4">
    <name type="scientific">Weissella hellenica</name>
    <dbReference type="NCBI Taxonomy" id="46256"/>
    <lineage>
        <taxon>Bacteria</taxon>
        <taxon>Bacillati</taxon>
        <taxon>Bacillota</taxon>
        <taxon>Bacilli</taxon>
        <taxon>Lactobacillales</taxon>
        <taxon>Lactobacillaceae</taxon>
        <taxon>Weissella</taxon>
    </lineage>
</organism>
<dbReference type="RefSeq" id="WP_074428047.1">
    <property type="nucleotide sequence ID" value="NZ_BJEG01000019.1"/>
</dbReference>
<name>A0A4Y4G8M6_WEIHE</name>